<feature type="non-terminal residue" evidence="2">
    <location>
        <position position="152"/>
    </location>
</feature>
<evidence type="ECO:0000259" key="1">
    <source>
        <dbReference type="PROSITE" id="PS50234"/>
    </source>
</evidence>
<name>A0A8B6CFZ8_MYTGA</name>
<dbReference type="AlphaFoldDB" id="A0A8B6CFZ8"/>
<proteinExistence type="predicted"/>
<dbReference type="PROSITE" id="PS50234">
    <property type="entry name" value="VWFA"/>
    <property type="match status" value="1"/>
</dbReference>
<sequence length="152" mass="16674">LKQFLVNSTIGFTVGPNSVQIGLVTFSPPQTHFSLNTFSSSSDIQNGINSVSYTGRGTNTHIALRYVGRNSFNTSLGDRSNTTDLLVLIIDGHSSNIDNSKQETDILKQQKIKIMAIGIGSNVDRNELLRIASDPSYVFEVNDFDALSRLTY</sequence>
<gene>
    <name evidence="2" type="ORF">MGAL_10B033220</name>
</gene>
<dbReference type="PANTHER" id="PTHR24020">
    <property type="entry name" value="COLLAGEN ALPHA"/>
    <property type="match status" value="1"/>
</dbReference>
<dbReference type="OrthoDB" id="6132182at2759"/>
<dbReference type="InterPro" id="IPR050525">
    <property type="entry name" value="ECM_Assembly_Org"/>
</dbReference>
<dbReference type="SUPFAM" id="SSF53300">
    <property type="entry name" value="vWA-like"/>
    <property type="match status" value="1"/>
</dbReference>
<keyword evidence="3" id="KW-1185">Reference proteome</keyword>
<evidence type="ECO:0000313" key="2">
    <source>
        <dbReference type="EMBL" id="VDI04132.1"/>
    </source>
</evidence>
<dbReference type="InterPro" id="IPR002035">
    <property type="entry name" value="VWF_A"/>
</dbReference>
<feature type="domain" description="VWFA" evidence="1">
    <location>
        <begin position="1"/>
        <end position="152"/>
    </location>
</feature>
<dbReference type="Pfam" id="PF00092">
    <property type="entry name" value="VWA"/>
    <property type="match status" value="1"/>
</dbReference>
<dbReference type="SMART" id="SM00327">
    <property type="entry name" value="VWA"/>
    <property type="match status" value="1"/>
</dbReference>
<dbReference type="Gene3D" id="3.40.50.410">
    <property type="entry name" value="von Willebrand factor, type A domain"/>
    <property type="match status" value="1"/>
</dbReference>
<comment type="caution">
    <text evidence="2">The sequence shown here is derived from an EMBL/GenBank/DDBJ whole genome shotgun (WGS) entry which is preliminary data.</text>
</comment>
<feature type="non-terminal residue" evidence="2">
    <location>
        <position position="1"/>
    </location>
</feature>
<reference evidence="2" key="1">
    <citation type="submission" date="2018-11" db="EMBL/GenBank/DDBJ databases">
        <authorList>
            <person name="Alioto T."/>
            <person name="Alioto T."/>
        </authorList>
    </citation>
    <scope>NUCLEOTIDE SEQUENCE</scope>
</reference>
<accession>A0A8B6CFZ8</accession>
<dbReference type="InterPro" id="IPR036465">
    <property type="entry name" value="vWFA_dom_sf"/>
</dbReference>
<dbReference type="EMBL" id="UYJE01001685">
    <property type="protein sequence ID" value="VDI04132.1"/>
    <property type="molecule type" value="Genomic_DNA"/>
</dbReference>
<protein>
    <recommendedName>
        <fullName evidence="1">VWFA domain-containing protein</fullName>
    </recommendedName>
</protein>
<evidence type="ECO:0000313" key="3">
    <source>
        <dbReference type="Proteomes" id="UP000596742"/>
    </source>
</evidence>
<dbReference type="PANTHER" id="PTHR24020:SF84">
    <property type="entry name" value="VWFA DOMAIN-CONTAINING PROTEIN"/>
    <property type="match status" value="1"/>
</dbReference>
<organism evidence="2 3">
    <name type="scientific">Mytilus galloprovincialis</name>
    <name type="common">Mediterranean mussel</name>
    <dbReference type="NCBI Taxonomy" id="29158"/>
    <lineage>
        <taxon>Eukaryota</taxon>
        <taxon>Metazoa</taxon>
        <taxon>Spiralia</taxon>
        <taxon>Lophotrochozoa</taxon>
        <taxon>Mollusca</taxon>
        <taxon>Bivalvia</taxon>
        <taxon>Autobranchia</taxon>
        <taxon>Pteriomorphia</taxon>
        <taxon>Mytilida</taxon>
        <taxon>Mytiloidea</taxon>
        <taxon>Mytilidae</taxon>
        <taxon>Mytilinae</taxon>
        <taxon>Mytilus</taxon>
    </lineage>
</organism>
<dbReference type="Proteomes" id="UP000596742">
    <property type="component" value="Unassembled WGS sequence"/>
</dbReference>